<accession>A0AAF1K5N9</accession>
<protein>
    <submittedName>
        <fullName evidence="2">Uncharacterized protein</fullName>
    </submittedName>
</protein>
<dbReference type="EMBL" id="CP117255">
    <property type="protein sequence ID" value="WFR96583.1"/>
    <property type="molecule type" value="Genomic_DNA"/>
</dbReference>
<dbReference type="AlphaFoldDB" id="A0AAF1K5N9"/>
<feature type="coiled-coil region" evidence="1">
    <location>
        <begin position="37"/>
        <end position="71"/>
    </location>
</feature>
<evidence type="ECO:0000256" key="1">
    <source>
        <dbReference type="SAM" id="Coils"/>
    </source>
</evidence>
<evidence type="ECO:0000313" key="3">
    <source>
        <dbReference type="Proteomes" id="UP000249499"/>
    </source>
</evidence>
<keyword evidence="1" id="KW-0175">Coiled coil</keyword>
<proteinExistence type="predicted"/>
<name>A0AAF1K5N9_9HYPH</name>
<evidence type="ECO:0000313" key="2">
    <source>
        <dbReference type="EMBL" id="WFR96583.1"/>
    </source>
</evidence>
<organism evidence="2 3">
    <name type="scientific">Rhizobium tumorigenes</name>
    <dbReference type="NCBI Taxonomy" id="2041385"/>
    <lineage>
        <taxon>Bacteria</taxon>
        <taxon>Pseudomonadati</taxon>
        <taxon>Pseudomonadota</taxon>
        <taxon>Alphaproteobacteria</taxon>
        <taxon>Hyphomicrobiales</taxon>
        <taxon>Rhizobiaceae</taxon>
        <taxon>Rhizobium/Agrobacterium group</taxon>
        <taxon>Rhizobium</taxon>
    </lineage>
</organism>
<reference evidence="3" key="2">
    <citation type="journal article" date="2023" name="MicrobiologyOpen">
        <title>Genomics of the tumorigenes clade of the family Rhizobiaceae and description of Rhizobium rhododendri sp. nov.</title>
        <authorList>
            <person name="Kuzmanovic N."/>
            <person name="diCenzo G.C."/>
            <person name="Bunk B."/>
            <person name="Sproeer C."/>
            <person name="Fruehling A."/>
            <person name="Neumann-Schaal M."/>
            <person name="Overmann J."/>
            <person name="Smalla K."/>
        </authorList>
    </citation>
    <scope>NUCLEOTIDE SEQUENCE [LARGE SCALE GENOMIC DNA]</scope>
    <source>
        <strain evidence="3">1078</strain>
    </source>
</reference>
<dbReference type="KEGG" id="rtu:PR017_05515"/>
<gene>
    <name evidence="2" type="ORF">PR017_05515</name>
</gene>
<sequence length="140" mass="14831">MDPITKTAGAEDKLQSHLAEMEARALDGGPALLDAPRIDRQARLQALKDEVADLQETVAGIKARVARTRQQAVSVVKSGAEWADASAHAQLGSYPWAKLAGASAATFVGTRILRMLPLGGILSIAAPLIISQIKARNARR</sequence>
<dbReference type="Proteomes" id="UP000249499">
    <property type="component" value="Chromosome"/>
</dbReference>
<reference evidence="2 3" key="1">
    <citation type="journal article" date="2018" name="Sci. Rep.">
        <title>Rhizobium tumorigenes sp. nov., a novel plant tumorigenic bacterium isolated from cane gall tumors on thornless blackberry.</title>
        <authorList>
            <person name="Kuzmanovi N."/>
            <person name="Smalla K."/>
            <person name="Gronow S."/>
            <person name="PuBawska J."/>
        </authorList>
    </citation>
    <scope>NUCLEOTIDE SEQUENCE [LARGE SCALE GENOMIC DNA]</scope>
    <source>
        <strain evidence="2 3">1078</strain>
    </source>
</reference>
<dbReference type="RefSeq" id="WP_111220659.1">
    <property type="nucleotide sequence ID" value="NZ_CP117255.1"/>
</dbReference>
<keyword evidence="3" id="KW-1185">Reference proteome</keyword>